<dbReference type="Gene3D" id="1.25.40.10">
    <property type="entry name" value="Tetratricopeptide repeat domain"/>
    <property type="match status" value="2"/>
</dbReference>
<dbReference type="PANTHER" id="PTHR45586:SF1">
    <property type="entry name" value="LIPOPOLYSACCHARIDE ASSEMBLY PROTEIN B"/>
    <property type="match status" value="1"/>
</dbReference>
<organism evidence="6 7">
    <name type="scientific">Rohdeia mirabilis</name>
    <dbReference type="NCBI Taxonomy" id="2528008"/>
    <lineage>
        <taxon>Bacteria</taxon>
        <taxon>Pseudomonadati</taxon>
        <taxon>Planctomycetota</taxon>
        <taxon>Planctomycetia</taxon>
        <taxon>Planctomycetia incertae sedis</taxon>
        <taxon>Rohdeia</taxon>
    </lineage>
</organism>
<dbReference type="Proteomes" id="UP000319342">
    <property type="component" value="Chromosome"/>
</dbReference>
<feature type="chain" id="PRO_5021758415" evidence="5">
    <location>
        <begin position="31"/>
        <end position="412"/>
    </location>
</feature>
<feature type="compositionally biased region" description="Low complexity" evidence="4">
    <location>
        <begin position="34"/>
        <end position="48"/>
    </location>
</feature>
<feature type="repeat" description="TPR" evidence="3">
    <location>
        <begin position="305"/>
        <end position="338"/>
    </location>
</feature>
<dbReference type="Pfam" id="PF13432">
    <property type="entry name" value="TPR_16"/>
    <property type="match status" value="3"/>
</dbReference>
<gene>
    <name evidence="6" type="ORF">Pla163_13970</name>
</gene>
<evidence type="ECO:0000256" key="3">
    <source>
        <dbReference type="PROSITE-ProRule" id="PRU00339"/>
    </source>
</evidence>
<evidence type="ECO:0000256" key="5">
    <source>
        <dbReference type="SAM" id="SignalP"/>
    </source>
</evidence>
<evidence type="ECO:0000313" key="6">
    <source>
        <dbReference type="EMBL" id="QDU84290.1"/>
    </source>
</evidence>
<dbReference type="AlphaFoldDB" id="A0A518CYI2"/>
<dbReference type="RefSeq" id="WP_145185563.1">
    <property type="nucleotide sequence ID" value="NZ_CP036290.1"/>
</dbReference>
<evidence type="ECO:0000313" key="7">
    <source>
        <dbReference type="Proteomes" id="UP000319342"/>
    </source>
</evidence>
<dbReference type="OrthoDB" id="9790037at2"/>
<dbReference type="SMART" id="SM00028">
    <property type="entry name" value="TPR"/>
    <property type="match status" value="4"/>
</dbReference>
<dbReference type="PROSITE" id="PS50005">
    <property type="entry name" value="TPR"/>
    <property type="match status" value="2"/>
</dbReference>
<dbReference type="SUPFAM" id="SSF48452">
    <property type="entry name" value="TPR-like"/>
    <property type="match status" value="1"/>
</dbReference>
<name>A0A518CYI2_9BACT</name>
<sequence length="412" mass="44397" precursor="true">MRTHATHRTILARTATRVALVAALAGPLTAEAVTAAAGPAQEPAPEDAPTTEESTDDSVAGAAANAALELQMERATRLAELASLLDLGLVSDALELGLPLVAAGPPPGPLVDDGRAIALVARALDDAGRGDEARDLLIAANVIPATGPWIELEWARLDLVQDELDSALRRLVREDGTLRLPDFPQAWMLTGRALARRGSLGAAARYLNGYLERAPYAPDTVSALHILHLEALQRRDAEAATALLAESERRRRAFELIRARSLQVRANPKDALPRYGLGLAYLELGDTRAATAALEELVELQPDFARAYFQLGEARRLSGDREGAVLAFGEGLARDPDDHKCRLNRGLVLGQLARYDEALTDLEFLLRSDVAGTAEYAGIYLGLARVYDRTERPEAADQAYAKYRELGGDQPR</sequence>
<dbReference type="EMBL" id="CP036290">
    <property type="protein sequence ID" value="QDU84290.1"/>
    <property type="molecule type" value="Genomic_DNA"/>
</dbReference>
<keyword evidence="1" id="KW-0677">Repeat</keyword>
<evidence type="ECO:0000256" key="4">
    <source>
        <dbReference type="SAM" id="MobiDB-lite"/>
    </source>
</evidence>
<keyword evidence="2 3" id="KW-0802">TPR repeat</keyword>
<dbReference type="InterPro" id="IPR051012">
    <property type="entry name" value="CellSynth/LPSAsmb/PSIAsmb"/>
</dbReference>
<protein>
    <submittedName>
        <fullName evidence="6">Tetratricopeptide repeat protein</fullName>
    </submittedName>
</protein>
<dbReference type="InterPro" id="IPR019734">
    <property type="entry name" value="TPR_rpt"/>
</dbReference>
<feature type="signal peptide" evidence="5">
    <location>
        <begin position="1"/>
        <end position="30"/>
    </location>
</feature>
<evidence type="ECO:0000256" key="2">
    <source>
        <dbReference type="ARBA" id="ARBA00022803"/>
    </source>
</evidence>
<dbReference type="InterPro" id="IPR011990">
    <property type="entry name" value="TPR-like_helical_dom_sf"/>
</dbReference>
<evidence type="ECO:0000256" key="1">
    <source>
        <dbReference type="ARBA" id="ARBA00022737"/>
    </source>
</evidence>
<feature type="region of interest" description="Disordered" evidence="4">
    <location>
        <begin position="34"/>
        <end position="58"/>
    </location>
</feature>
<keyword evidence="5" id="KW-0732">Signal</keyword>
<reference evidence="6 7" key="1">
    <citation type="submission" date="2019-02" db="EMBL/GenBank/DDBJ databases">
        <title>Deep-cultivation of Planctomycetes and their phenomic and genomic characterization uncovers novel biology.</title>
        <authorList>
            <person name="Wiegand S."/>
            <person name="Jogler M."/>
            <person name="Boedeker C."/>
            <person name="Pinto D."/>
            <person name="Vollmers J."/>
            <person name="Rivas-Marin E."/>
            <person name="Kohn T."/>
            <person name="Peeters S.H."/>
            <person name="Heuer A."/>
            <person name="Rast P."/>
            <person name="Oberbeckmann S."/>
            <person name="Bunk B."/>
            <person name="Jeske O."/>
            <person name="Meyerdierks A."/>
            <person name="Storesund J.E."/>
            <person name="Kallscheuer N."/>
            <person name="Luecker S."/>
            <person name="Lage O.M."/>
            <person name="Pohl T."/>
            <person name="Merkel B.J."/>
            <person name="Hornburger P."/>
            <person name="Mueller R.-W."/>
            <person name="Bruemmer F."/>
            <person name="Labrenz M."/>
            <person name="Spormann A.M."/>
            <person name="Op den Camp H."/>
            <person name="Overmann J."/>
            <person name="Amann R."/>
            <person name="Jetten M.S.M."/>
            <person name="Mascher T."/>
            <person name="Medema M.H."/>
            <person name="Devos D.P."/>
            <person name="Kaster A.-K."/>
            <person name="Ovreas L."/>
            <person name="Rohde M."/>
            <person name="Galperin M.Y."/>
            <person name="Jogler C."/>
        </authorList>
    </citation>
    <scope>NUCLEOTIDE SEQUENCE [LARGE SCALE GENOMIC DNA]</scope>
    <source>
        <strain evidence="6 7">Pla163</strain>
    </source>
</reference>
<dbReference type="PANTHER" id="PTHR45586">
    <property type="entry name" value="TPR REPEAT-CONTAINING PROTEIN PA4667"/>
    <property type="match status" value="1"/>
</dbReference>
<keyword evidence="7" id="KW-1185">Reference proteome</keyword>
<accession>A0A518CYI2</accession>
<proteinExistence type="predicted"/>
<feature type="repeat" description="TPR" evidence="3">
    <location>
        <begin position="271"/>
        <end position="304"/>
    </location>
</feature>